<reference evidence="2" key="2">
    <citation type="submission" date="2011-03" db="EMBL/GenBank/DDBJ databases">
        <title>Annotation of Magnaporthe poae ATCC 64411.</title>
        <authorList>
            <person name="Ma L.-J."/>
            <person name="Dead R."/>
            <person name="Young S.K."/>
            <person name="Zeng Q."/>
            <person name="Gargeya S."/>
            <person name="Fitzgerald M."/>
            <person name="Haas B."/>
            <person name="Abouelleil A."/>
            <person name="Alvarado L."/>
            <person name="Arachchi H.M."/>
            <person name="Berlin A."/>
            <person name="Brown A."/>
            <person name="Chapman S.B."/>
            <person name="Chen Z."/>
            <person name="Dunbar C."/>
            <person name="Freedman E."/>
            <person name="Gearin G."/>
            <person name="Gellesch M."/>
            <person name="Goldberg J."/>
            <person name="Griggs A."/>
            <person name="Gujja S."/>
            <person name="Heiman D."/>
            <person name="Howarth C."/>
            <person name="Larson L."/>
            <person name="Lui A."/>
            <person name="MacDonald P.J.P."/>
            <person name="Mehta T."/>
            <person name="Montmayeur A."/>
            <person name="Murphy C."/>
            <person name="Neiman D."/>
            <person name="Pearson M."/>
            <person name="Priest M."/>
            <person name="Roberts A."/>
            <person name="Saif S."/>
            <person name="Shea T."/>
            <person name="Shenoy N."/>
            <person name="Sisk P."/>
            <person name="Stolte C."/>
            <person name="Sykes S."/>
            <person name="Yandava C."/>
            <person name="Wortman J."/>
            <person name="Nusbaum C."/>
            <person name="Birren B."/>
        </authorList>
    </citation>
    <scope>NUCLEOTIDE SEQUENCE</scope>
    <source>
        <strain evidence="2">ATCC 64411</strain>
    </source>
</reference>
<evidence type="ECO:0000313" key="2">
    <source>
        <dbReference type="EMBL" id="KLU87530.1"/>
    </source>
</evidence>
<feature type="non-terminal residue" evidence="2">
    <location>
        <position position="1"/>
    </location>
</feature>
<reference evidence="2" key="1">
    <citation type="submission" date="2010-05" db="EMBL/GenBank/DDBJ databases">
        <title>The Genome Sequence of Magnaporthe poae strain ATCC 64411.</title>
        <authorList>
            <consortium name="The Broad Institute Genome Sequencing Platform"/>
            <consortium name="Broad Institute Genome Sequencing Center for Infectious Disease"/>
            <person name="Ma L.-J."/>
            <person name="Dead R."/>
            <person name="Young S."/>
            <person name="Zeng Q."/>
            <person name="Koehrsen M."/>
            <person name="Alvarado L."/>
            <person name="Berlin A."/>
            <person name="Chapman S.B."/>
            <person name="Chen Z."/>
            <person name="Freedman E."/>
            <person name="Gellesch M."/>
            <person name="Goldberg J."/>
            <person name="Griggs A."/>
            <person name="Gujja S."/>
            <person name="Heilman E.R."/>
            <person name="Heiman D."/>
            <person name="Hepburn T."/>
            <person name="Howarth C."/>
            <person name="Jen D."/>
            <person name="Larson L."/>
            <person name="Mehta T."/>
            <person name="Neiman D."/>
            <person name="Pearson M."/>
            <person name="Roberts A."/>
            <person name="Saif S."/>
            <person name="Shea T."/>
            <person name="Shenoy N."/>
            <person name="Sisk P."/>
            <person name="Stolte C."/>
            <person name="Sykes S."/>
            <person name="Walk T."/>
            <person name="White J."/>
            <person name="Yandava C."/>
            <person name="Haas B."/>
            <person name="Nusbaum C."/>
            <person name="Birren B."/>
        </authorList>
    </citation>
    <scope>NUCLEOTIDE SEQUENCE</scope>
    <source>
        <strain evidence="2">ATCC 64411</strain>
    </source>
</reference>
<name>A0A0H2TTL9_MAGP6</name>
<dbReference type="EMBL" id="GL876970">
    <property type="protein sequence ID" value="KLU87530.1"/>
    <property type="molecule type" value="Genomic_DNA"/>
</dbReference>
<dbReference type="AlphaFoldDB" id="A0A0H2TTL9"/>
<proteinExistence type="predicted"/>
<dbReference type="VEuPathDB" id="FungiDB:MAPG_06529"/>
<feature type="region of interest" description="Disordered" evidence="1">
    <location>
        <begin position="173"/>
        <end position="202"/>
    </location>
</feature>
<sequence length="202" mass="22111">KIASILALAPRIELGRRKGGRAWGWQPGWQQGMMSCTWHHLARRAGAAADSRQMYLSRGSATVSCQPSPFFALSSDHPSTVLIGWSLVRAANTAVNKRGRSEGYGAVTASCCFAQRAPVQSRGVRLALASARGRGDDPCDRVQRCLTDLRPYMIYFGPCPDHHKSTLASHIINGHNTDTDKRTSTSTQGHWRSKPPLVYPTP</sequence>
<gene>
    <name evidence="2" type="ORF">MAPG_06529</name>
</gene>
<protein>
    <submittedName>
        <fullName evidence="2">Uncharacterized protein</fullName>
    </submittedName>
</protein>
<accession>A0A0H2TTL9</accession>
<evidence type="ECO:0000256" key="1">
    <source>
        <dbReference type="SAM" id="MobiDB-lite"/>
    </source>
</evidence>
<organism evidence="2">
    <name type="scientific">Magnaporthiopsis poae (strain ATCC 64411 / 73-15)</name>
    <name type="common">Kentucky bluegrass fungus</name>
    <name type="synonym">Magnaporthe poae</name>
    <dbReference type="NCBI Taxonomy" id="644358"/>
    <lineage>
        <taxon>Eukaryota</taxon>
        <taxon>Fungi</taxon>
        <taxon>Dikarya</taxon>
        <taxon>Ascomycota</taxon>
        <taxon>Pezizomycotina</taxon>
        <taxon>Sordariomycetes</taxon>
        <taxon>Sordariomycetidae</taxon>
        <taxon>Magnaporthales</taxon>
        <taxon>Magnaporthaceae</taxon>
        <taxon>Magnaporthiopsis</taxon>
    </lineage>
</organism>